<feature type="domain" description="DUF7768" evidence="1">
    <location>
        <begin position="14"/>
        <end position="89"/>
    </location>
</feature>
<dbReference type="Proteomes" id="UP000462501">
    <property type="component" value="Unassembled WGS sequence"/>
</dbReference>
<dbReference type="RefSeq" id="WP_162220211.1">
    <property type="nucleotide sequence ID" value="NZ_VIQT01000002.1"/>
</dbReference>
<comment type="caution">
    <text evidence="2">The sequence shown here is derived from an EMBL/GenBank/DDBJ whole genome shotgun (WGS) entry which is preliminary data.</text>
</comment>
<accession>A0A845SS98</accession>
<organism evidence="2 3">
    <name type="scientific">Anaerotruncus colihominis</name>
    <dbReference type="NCBI Taxonomy" id="169435"/>
    <lineage>
        <taxon>Bacteria</taxon>
        <taxon>Bacillati</taxon>
        <taxon>Bacillota</taxon>
        <taxon>Clostridia</taxon>
        <taxon>Eubacteriales</taxon>
        <taxon>Oscillospiraceae</taxon>
        <taxon>Anaerotruncus</taxon>
    </lineage>
</organism>
<name>A0A845SS98_9FIRM</name>
<evidence type="ECO:0000313" key="3">
    <source>
        <dbReference type="Proteomes" id="UP000462501"/>
    </source>
</evidence>
<dbReference type="EMBL" id="VIQT01000002">
    <property type="protein sequence ID" value="NDO37728.1"/>
    <property type="molecule type" value="Genomic_DNA"/>
</dbReference>
<dbReference type="AlphaFoldDB" id="A0A845SS98"/>
<sequence>MKRARKYQAAALDAMERDFPDEQVFTYAPHAYLPEIINDAEPAARRMVLQYGLEVLRHCSGLIICGPVISAGMQAEIDFAKEHNIPLYRFMDGKIEFVEGAMLRKSSENLGVLTKQME</sequence>
<proteinExistence type="predicted"/>
<protein>
    <recommendedName>
        <fullName evidence="1">DUF7768 domain-containing protein</fullName>
    </recommendedName>
</protein>
<reference evidence="2 3" key="1">
    <citation type="submission" date="2019-06" db="EMBL/GenBank/DDBJ databases">
        <title>Draft genome sequences of 15 bacterial species constituting the stable defined intestinal microbiota of the GM15 gnotobiotic mouse model.</title>
        <authorList>
            <person name="Elie C."/>
            <person name="Mathieu A."/>
            <person name="Saliou A."/>
            <person name="Darnaud M."/>
            <person name="Leulier F."/>
            <person name="Tamellini A."/>
        </authorList>
    </citation>
    <scope>NUCLEOTIDE SEQUENCE [LARGE SCALE GENOMIC DNA]</scope>
    <source>
        <strain evidence="2 3">JM4-15</strain>
    </source>
</reference>
<gene>
    <name evidence="2" type="ORF">FMM72_00445</name>
</gene>
<dbReference type="Gene3D" id="3.40.50.10400">
    <property type="entry name" value="Hypothetical protein PA1492"/>
    <property type="match status" value="1"/>
</dbReference>
<dbReference type="Pfam" id="PF24963">
    <property type="entry name" value="DUF7768"/>
    <property type="match status" value="1"/>
</dbReference>
<dbReference type="InterPro" id="IPR056670">
    <property type="entry name" value="DUF7768"/>
</dbReference>
<evidence type="ECO:0000313" key="2">
    <source>
        <dbReference type="EMBL" id="NDO37728.1"/>
    </source>
</evidence>
<evidence type="ECO:0000259" key="1">
    <source>
        <dbReference type="Pfam" id="PF24963"/>
    </source>
</evidence>